<sequence>MTASVDVDYLVIGAGAMAMAFVDEILSNSDKTVAIVDRNKSPGGHWLYAYPFMRLHQPAAYYGVNSTPLGSNTIDKDGWNEGLYTLASGKEVSSYFDKIMQERFLPSGRVQYFPEHEYIGDRGFRSIQTDRSYIATKESCLVDATYSRTEIPSLRPPPYQVEAGIDVVAPNALPEKYESGRFSNFTVVGAGKTGIDACLWLLGNDVNPDRITWIMPRDPYFLDREAFQPGPEFIESKKARTEGLGKAAMTSTSMDDFLHQQFGSGHVLQFHDDRDPTTFHCSTVSKKELAALRGIKDLDRKGRIIRVTENEVSLQNGSYRPKPANLYIDCTANAIAKMPPVTVFQEGKITLQPVRTCQQTFSAALIAHVGSTYADRQLKNELCGPVPMPDVPVDFPLAILLTNRNTVKWYQHPKTYQWVRDSRLNMTKDLLPPPPRDPEQHSALAAALVAPAQQLSLKLEQLVLDSPNKHMSGEAGDRDSRL</sequence>
<comment type="caution">
    <text evidence="1">The sequence shown here is derived from an EMBL/GenBank/DDBJ whole genome shotgun (WGS) entry which is preliminary data.</text>
</comment>
<reference evidence="1 2" key="1">
    <citation type="journal article" date="2023" name="G3 (Bethesda)">
        <title>A chromosome-level genome assembly of Zasmidium syzygii isolated from banana leaves.</title>
        <authorList>
            <person name="van Westerhoven A.C."/>
            <person name="Mehrabi R."/>
            <person name="Talebi R."/>
            <person name="Steentjes M.B.F."/>
            <person name="Corcolon B."/>
            <person name="Chong P.A."/>
            <person name="Kema G.H.J."/>
            <person name="Seidl M.F."/>
        </authorList>
    </citation>
    <scope>NUCLEOTIDE SEQUENCE [LARGE SCALE GENOMIC DNA]</scope>
    <source>
        <strain evidence="1 2">P124</strain>
    </source>
</reference>
<evidence type="ECO:0000313" key="1">
    <source>
        <dbReference type="EMBL" id="KAK4503309.1"/>
    </source>
</evidence>
<protein>
    <submittedName>
        <fullName evidence="1">Uncharacterized protein</fullName>
    </submittedName>
</protein>
<gene>
    <name evidence="1" type="ORF">PRZ48_006737</name>
</gene>
<proteinExistence type="predicted"/>
<accession>A0ABR0EPL0</accession>
<organism evidence="1 2">
    <name type="scientific">Zasmidium cellare</name>
    <name type="common">Wine cellar mold</name>
    <name type="synonym">Racodium cellare</name>
    <dbReference type="NCBI Taxonomy" id="395010"/>
    <lineage>
        <taxon>Eukaryota</taxon>
        <taxon>Fungi</taxon>
        <taxon>Dikarya</taxon>
        <taxon>Ascomycota</taxon>
        <taxon>Pezizomycotina</taxon>
        <taxon>Dothideomycetes</taxon>
        <taxon>Dothideomycetidae</taxon>
        <taxon>Mycosphaerellales</taxon>
        <taxon>Mycosphaerellaceae</taxon>
        <taxon>Zasmidium</taxon>
    </lineage>
</organism>
<dbReference type="SUPFAM" id="SSF51905">
    <property type="entry name" value="FAD/NAD(P)-binding domain"/>
    <property type="match status" value="1"/>
</dbReference>
<evidence type="ECO:0000313" key="2">
    <source>
        <dbReference type="Proteomes" id="UP001305779"/>
    </source>
</evidence>
<dbReference type="InterPro" id="IPR036188">
    <property type="entry name" value="FAD/NAD-bd_sf"/>
</dbReference>
<dbReference type="Gene3D" id="3.50.50.60">
    <property type="entry name" value="FAD/NAD(P)-binding domain"/>
    <property type="match status" value="1"/>
</dbReference>
<dbReference type="Proteomes" id="UP001305779">
    <property type="component" value="Unassembled WGS sequence"/>
</dbReference>
<name>A0ABR0EPL0_ZASCE</name>
<keyword evidence="2" id="KW-1185">Reference proteome</keyword>
<dbReference type="EMBL" id="JAXOVC010000004">
    <property type="protein sequence ID" value="KAK4503309.1"/>
    <property type="molecule type" value="Genomic_DNA"/>
</dbReference>